<comment type="caution">
    <text evidence="7">The sequence shown here is derived from an EMBL/GenBank/DDBJ whole genome shotgun (WGS) entry which is preliminary data.</text>
</comment>
<evidence type="ECO:0000313" key="13">
    <source>
        <dbReference type="Proteomes" id="UP000433483"/>
    </source>
</evidence>
<name>A0A6A3YKG5_9STRA</name>
<dbReference type="EMBL" id="QXFY01000259">
    <property type="protein sequence ID" value="KAE9350251.1"/>
    <property type="molecule type" value="Genomic_DNA"/>
</dbReference>
<evidence type="ECO:0000313" key="14">
    <source>
        <dbReference type="Proteomes" id="UP000437068"/>
    </source>
</evidence>
<evidence type="ECO:0000313" key="20">
    <source>
        <dbReference type="Proteomes" id="UP000486351"/>
    </source>
</evidence>
<evidence type="ECO:0000313" key="8">
    <source>
        <dbReference type="EMBL" id="KAE9243027.1"/>
    </source>
</evidence>
<protein>
    <recommendedName>
        <fullName evidence="22">Secreted protein</fullName>
    </recommendedName>
</protein>
<dbReference type="EMBL" id="QXGD01000331">
    <property type="protein sequence ID" value="KAE9243027.1"/>
    <property type="molecule type" value="Genomic_DNA"/>
</dbReference>
<evidence type="ECO:0000313" key="15">
    <source>
        <dbReference type="Proteomes" id="UP000440367"/>
    </source>
</evidence>
<dbReference type="Proteomes" id="UP000441208">
    <property type="component" value="Unassembled WGS sequence"/>
</dbReference>
<sequence>MVRWCFKLKGFVLLAISSFGDKNSKKNRIVQLHVCMNTTDHSSAYPFCLFYSSSSYFGALVFPPDPLRCISSMVAIFTTS</sequence>
<dbReference type="EMBL" id="QXGE01000254">
    <property type="protein sequence ID" value="KAE9318407.1"/>
    <property type="molecule type" value="Genomic_DNA"/>
</dbReference>
<evidence type="ECO:0000313" key="3">
    <source>
        <dbReference type="EMBL" id="KAE9018704.1"/>
    </source>
</evidence>
<dbReference type="Proteomes" id="UP000460718">
    <property type="component" value="Unassembled WGS sequence"/>
</dbReference>
<evidence type="ECO:0000313" key="7">
    <source>
        <dbReference type="EMBL" id="KAE9220553.1"/>
    </source>
</evidence>
<evidence type="ECO:0000313" key="9">
    <source>
        <dbReference type="EMBL" id="KAE9243425.1"/>
    </source>
</evidence>
<dbReference type="Proteomes" id="UP000433483">
    <property type="component" value="Unassembled WGS sequence"/>
</dbReference>
<dbReference type="AlphaFoldDB" id="A0A6A3YKG5"/>
<keyword evidence="13" id="KW-1185">Reference proteome</keyword>
<dbReference type="EMBL" id="QXGC01000243">
    <property type="protein sequence ID" value="KAE9243425.1"/>
    <property type="molecule type" value="Genomic_DNA"/>
</dbReference>
<evidence type="ECO:0000313" key="6">
    <source>
        <dbReference type="EMBL" id="KAE9148975.1"/>
    </source>
</evidence>
<evidence type="ECO:0000313" key="16">
    <source>
        <dbReference type="Proteomes" id="UP000440732"/>
    </source>
</evidence>
<evidence type="ECO:0000313" key="17">
    <source>
        <dbReference type="Proteomes" id="UP000441208"/>
    </source>
</evidence>
<dbReference type="EMBL" id="QXGF01000308">
    <property type="protein sequence ID" value="KAE8942389.1"/>
    <property type="molecule type" value="Genomic_DNA"/>
</dbReference>
<dbReference type="EMBL" id="QXGA01000262">
    <property type="protein sequence ID" value="KAE9148975.1"/>
    <property type="molecule type" value="Genomic_DNA"/>
</dbReference>
<dbReference type="Proteomes" id="UP000476176">
    <property type="component" value="Unassembled WGS sequence"/>
</dbReference>
<evidence type="ECO:0000313" key="19">
    <source>
        <dbReference type="Proteomes" id="UP000476176"/>
    </source>
</evidence>
<dbReference type="Proteomes" id="UP000486351">
    <property type="component" value="Unassembled WGS sequence"/>
</dbReference>
<feature type="signal peptide" evidence="1">
    <location>
        <begin position="1"/>
        <end position="20"/>
    </location>
</feature>
<feature type="chain" id="PRO_5036380940" description="Secreted protein" evidence="1">
    <location>
        <begin position="21"/>
        <end position="80"/>
    </location>
</feature>
<evidence type="ECO:0000313" key="21">
    <source>
        <dbReference type="Proteomes" id="UP000488956"/>
    </source>
</evidence>
<organism evidence="7 13">
    <name type="scientific">Phytophthora fragariae</name>
    <dbReference type="NCBI Taxonomy" id="53985"/>
    <lineage>
        <taxon>Eukaryota</taxon>
        <taxon>Sar</taxon>
        <taxon>Stramenopiles</taxon>
        <taxon>Oomycota</taxon>
        <taxon>Peronosporomycetes</taxon>
        <taxon>Peronosporales</taxon>
        <taxon>Peronosporaceae</taxon>
        <taxon>Phytophthora</taxon>
    </lineage>
</organism>
<dbReference type="EMBL" id="QXFW01000255">
    <property type="protein sequence ID" value="KAE9018704.1"/>
    <property type="molecule type" value="Genomic_DNA"/>
</dbReference>
<gene>
    <name evidence="10" type="ORF">PF001_g6377</name>
    <name evidence="8" type="ORF">PF002_g8451</name>
    <name evidence="9" type="ORF">PF004_g6140</name>
    <name evidence="7" type="ORF">PF005_g7434</name>
    <name evidence="6" type="ORF">PF006_g6488</name>
    <name evidence="4" type="ORF">PF007_g7503</name>
    <name evidence="11" type="ORF">PF008_g6533</name>
    <name evidence="2" type="ORF">PF009_g7838</name>
    <name evidence="5" type="ORF">PF010_g6537</name>
    <name evidence="3" type="ORF">PF011_g6149</name>
</gene>
<evidence type="ECO:0000313" key="10">
    <source>
        <dbReference type="EMBL" id="KAE9318407.1"/>
    </source>
</evidence>
<evidence type="ECO:0008006" key="22">
    <source>
        <dbReference type="Google" id="ProtNLM"/>
    </source>
</evidence>
<dbReference type="Proteomes" id="UP000429523">
    <property type="component" value="Unassembled WGS sequence"/>
</dbReference>
<proteinExistence type="predicted"/>
<dbReference type="Proteomes" id="UP000488956">
    <property type="component" value="Unassembled WGS sequence"/>
</dbReference>
<reference evidence="12 13" key="1">
    <citation type="submission" date="2018-08" db="EMBL/GenBank/DDBJ databases">
        <title>Genomic investigation of the strawberry pathogen Phytophthora fragariae indicates pathogenicity is determined by transcriptional variation in three key races.</title>
        <authorList>
            <person name="Adams T.M."/>
            <person name="Armitage A.D."/>
            <person name="Sobczyk M.K."/>
            <person name="Bates H.J."/>
            <person name="Dunwell J.M."/>
            <person name="Nellist C.F."/>
            <person name="Harrison R.J."/>
        </authorList>
    </citation>
    <scope>NUCLEOTIDE SEQUENCE [LARGE SCALE GENOMIC DNA]</scope>
    <source>
        <strain evidence="10 14">A4</strain>
        <strain evidence="8 15">BC-1</strain>
        <strain evidence="9 19">BC-23</strain>
        <strain evidence="7 13">NOV-27</strain>
        <strain evidence="6 16">NOV-5</strain>
        <strain evidence="4 17">NOV-71</strain>
        <strain evidence="11 20">NOV-77</strain>
        <strain evidence="2 12">NOV-9</strain>
        <strain evidence="5 21">ONT-3</strain>
        <strain evidence="3 18">SCRP245</strain>
    </source>
</reference>
<evidence type="ECO:0000313" key="12">
    <source>
        <dbReference type="Proteomes" id="UP000429523"/>
    </source>
</evidence>
<dbReference type="Proteomes" id="UP000437068">
    <property type="component" value="Unassembled WGS sequence"/>
</dbReference>
<dbReference type="Proteomes" id="UP000440367">
    <property type="component" value="Unassembled WGS sequence"/>
</dbReference>
<accession>A0A6A3YKG5</accession>
<evidence type="ECO:0000313" key="2">
    <source>
        <dbReference type="EMBL" id="KAE8942389.1"/>
    </source>
</evidence>
<keyword evidence="1" id="KW-0732">Signal</keyword>
<evidence type="ECO:0000313" key="18">
    <source>
        <dbReference type="Proteomes" id="UP000460718"/>
    </source>
</evidence>
<dbReference type="EMBL" id="QXFZ01000299">
    <property type="protein sequence ID" value="KAE9122285.1"/>
    <property type="molecule type" value="Genomic_DNA"/>
</dbReference>
<dbReference type="EMBL" id="QXGB01000297">
    <property type="protein sequence ID" value="KAE9220553.1"/>
    <property type="molecule type" value="Genomic_DNA"/>
</dbReference>
<dbReference type="Proteomes" id="UP000440732">
    <property type="component" value="Unassembled WGS sequence"/>
</dbReference>
<evidence type="ECO:0000256" key="1">
    <source>
        <dbReference type="SAM" id="SignalP"/>
    </source>
</evidence>
<evidence type="ECO:0000313" key="4">
    <source>
        <dbReference type="EMBL" id="KAE9122285.1"/>
    </source>
</evidence>
<evidence type="ECO:0000313" key="11">
    <source>
        <dbReference type="EMBL" id="KAE9350251.1"/>
    </source>
</evidence>
<dbReference type="EMBL" id="QXFX01000262">
    <property type="protein sequence ID" value="KAE9123080.1"/>
    <property type="molecule type" value="Genomic_DNA"/>
</dbReference>
<evidence type="ECO:0000313" key="5">
    <source>
        <dbReference type="EMBL" id="KAE9123080.1"/>
    </source>
</evidence>